<evidence type="ECO:0000256" key="4">
    <source>
        <dbReference type="PROSITE-ProRule" id="PRU00600"/>
    </source>
</evidence>
<feature type="domain" description="DBF4-type" evidence="6">
    <location>
        <begin position="373"/>
        <end position="422"/>
    </location>
</feature>
<dbReference type="PROSITE" id="PS51265">
    <property type="entry name" value="ZF_DBF4"/>
    <property type="match status" value="1"/>
</dbReference>
<dbReference type="Proteomes" id="UP000054350">
    <property type="component" value="Unassembled WGS sequence"/>
</dbReference>
<evidence type="ECO:0000256" key="2">
    <source>
        <dbReference type="ARBA" id="ARBA00022771"/>
    </source>
</evidence>
<evidence type="ECO:0000256" key="1">
    <source>
        <dbReference type="ARBA" id="ARBA00022723"/>
    </source>
</evidence>
<reference evidence="7 8" key="1">
    <citation type="submission" date="2009-11" db="EMBL/GenBank/DDBJ databases">
        <title>Annotation of Allomyces macrogynus ATCC 38327.</title>
        <authorList>
            <consortium name="The Broad Institute Genome Sequencing Platform"/>
            <person name="Russ C."/>
            <person name="Cuomo C."/>
            <person name="Burger G."/>
            <person name="Gray M.W."/>
            <person name="Holland P.W.H."/>
            <person name="King N."/>
            <person name="Lang F.B.F."/>
            <person name="Roger A.J."/>
            <person name="Ruiz-Trillo I."/>
            <person name="Young S.K."/>
            <person name="Zeng Q."/>
            <person name="Gargeya S."/>
            <person name="Fitzgerald M."/>
            <person name="Haas B."/>
            <person name="Abouelleil A."/>
            <person name="Alvarado L."/>
            <person name="Arachchi H.M."/>
            <person name="Berlin A."/>
            <person name="Chapman S.B."/>
            <person name="Gearin G."/>
            <person name="Goldberg J."/>
            <person name="Griggs A."/>
            <person name="Gujja S."/>
            <person name="Hansen M."/>
            <person name="Heiman D."/>
            <person name="Howarth C."/>
            <person name="Larimer J."/>
            <person name="Lui A."/>
            <person name="MacDonald P.J.P."/>
            <person name="McCowen C."/>
            <person name="Montmayeur A."/>
            <person name="Murphy C."/>
            <person name="Neiman D."/>
            <person name="Pearson M."/>
            <person name="Priest M."/>
            <person name="Roberts A."/>
            <person name="Saif S."/>
            <person name="Shea T."/>
            <person name="Sisk P."/>
            <person name="Stolte C."/>
            <person name="Sykes S."/>
            <person name="Wortman J."/>
            <person name="Nusbaum C."/>
            <person name="Birren B."/>
        </authorList>
    </citation>
    <scope>NUCLEOTIDE SEQUENCE [LARGE SCALE GENOMIC DNA]</scope>
    <source>
        <strain evidence="7 8">ATCC 38327</strain>
    </source>
</reference>
<dbReference type="GO" id="GO:0008270">
    <property type="term" value="F:zinc ion binding"/>
    <property type="evidence" value="ECO:0007669"/>
    <property type="project" value="UniProtKB-KW"/>
</dbReference>
<gene>
    <name evidence="7" type="ORF">AMAG_04175</name>
</gene>
<keyword evidence="3" id="KW-0862">Zinc</keyword>
<dbReference type="GO" id="GO:0003676">
    <property type="term" value="F:nucleic acid binding"/>
    <property type="evidence" value="ECO:0007669"/>
    <property type="project" value="InterPro"/>
</dbReference>
<proteinExistence type="predicted"/>
<keyword evidence="2 4" id="KW-0863">Zinc-finger</keyword>
<name>A0A0L0S858_ALLM3</name>
<feature type="region of interest" description="Disordered" evidence="5">
    <location>
        <begin position="614"/>
        <end position="661"/>
    </location>
</feature>
<feature type="compositionally biased region" description="Low complexity" evidence="5">
    <location>
        <begin position="47"/>
        <end position="73"/>
    </location>
</feature>
<organism evidence="7 8">
    <name type="scientific">Allomyces macrogynus (strain ATCC 38327)</name>
    <name type="common">Allomyces javanicus var. macrogynus</name>
    <dbReference type="NCBI Taxonomy" id="578462"/>
    <lineage>
        <taxon>Eukaryota</taxon>
        <taxon>Fungi</taxon>
        <taxon>Fungi incertae sedis</taxon>
        <taxon>Blastocladiomycota</taxon>
        <taxon>Blastocladiomycetes</taxon>
        <taxon>Blastocladiales</taxon>
        <taxon>Blastocladiaceae</taxon>
        <taxon>Allomyces</taxon>
    </lineage>
</organism>
<accession>A0A0L0S858</accession>
<evidence type="ECO:0000256" key="3">
    <source>
        <dbReference type="ARBA" id="ARBA00022833"/>
    </source>
</evidence>
<dbReference type="InterPro" id="IPR038545">
    <property type="entry name" value="Znf_DBF_sf"/>
</dbReference>
<dbReference type="EMBL" id="GG745333">
    <property type="protein sequence ID" value="KNE58611.1"/>
    <property type="molecule type" value="Genomic_DNA"/>
</dbReference>
<feature type="compositionally biased region" description="Gly residues" evidence="5">
    <location>
        <begin position="614"/>
        <end position="623"/>
    </location>
</feature>
<dbReference type="AlphaFoldDB" id="A0A0L0S858"/>
<keyword evidence="8" id="KW-1185">Reference proteome</keyword>
<dbReference type="STRING" id="578462.A0A0L0S858"/>
<dbReference type="SMART" id="SM00586">
    <property type="entry name" value="ZnF_DBF"/>
    <property type="match status" value="1"/>
</dbReference>
<dbReference type="Pfam" id="PF07535">
    <property type="entry name" value="zf-DBF"/>
    <property type="match status" value="1"/>
</dbReference>
<keyword evidence="1" id="KW-0479">Metal-binding</keyword>
<dbReference type="VEuPathDB" id="FungiDB:AMAG_04175"/>
<dbReference type="OrthoDB" id="5594133at2759"/>
<evidence type="ECO:0000259" key="6">
    <source>
        <dbReference type="PROSITE" id="PS51265"/>
    </source>
</evidence>
<feature type="region of interest" description="Disordered" evidence="5">
    <location>
        <begin position="1"/>
        <end position="89"/>
    </location>
</feature>
<protein>
    <recommendedName>
        <fullName evidence="6">DBF4-type domain-containing protein</fullName>
    </recommendedName>
</protein>
<evidence type="ECO:0000313" key="8">
    <source>
        <dbReference type="Proteomes" id="UP000054350"/>
    </source>
</evidence>
<reference evidence="8" key="2">
    <citation type="submission" date="2009-11" db="EMBL/GenBank/DDBJ databases">
        <title>The Genome Sequence of Allomyces macrogynus strain ATCC 38327.</title>
        <authorList>
            <consortium name="The Broad Institute Genome Sequencing Platform"/>
            <person name="Russ C."/>
            <person name="Cuomo C."/>
            <person name="Shea T."/>
            <person name="Young S.K."/>
            <person name="Zeng Q."/>
            <person name="Koehrsen M."/>
            <person name="Haas B."/>
            <person name="Borodovsky M."/>
            <person name="Guigo R."/>
            <person name="Alvarado L."/>
            <person name="Berlin A."/>
            <person name="Borenstein D."/>
            <person name="Chen Z."/>
            <person name="Engels R."/>
            <person name="Freedman E."/>
            <person name="Gellesch M."/>
            <person name="Goldberg J."/>
            <person name="Griggs A."/>
            <person name="Gujja S."/>
            <person name="Heiman D."/>
            <person name="Hepburn T."/>
            <person name="Howarth C."/>
            <person name="Jen D."/>
            <person name="Larson L."/>
            <person name="Lewis B."/>
            <person name="Mehta T."/>
            <person name="Park D."/>
            <person name="Pearson M."/>
            <person name="Roberts A."/>
            <person name="Saif S."/>
            <person name="Shenoy N."/>
            <person name="Sisk P."/>
            <person name="Stolte C."/>
            <person name="Sykes S."/>
            <person name="Walk T."/>
            <person name="White J."/>
            <person name="Yandava C."/>
            <person name="Burger G."/>
            <person name="Gray M.W."/>
            <person name="Holland P.W.H."/>
            <person name="King N."/>
            <person name="Lang F.B.F."/>
            <person name="Roger A.J."/>
            <person name="Ruiz-Trillo I."/>
            <person name="Lander E."/>
            <person name="Nusbaum C."/>
        </authorList>
    </citation>
    <scope>NUCLEOTIDE SEQUENCE [LARGE SCALE GENOMIC DNA]</scope>
    <source>
        <strain evidence="8">ATCC 38327</strain>
    </source>
</reference>
<sequence length="661" mass="69585">MNHPPGASSRPPPAAPARAMNHLSASRRITGPDRRSRLTTVPPLPPAAAAAAAMATVPGPSSRTRAPSRSATYAPPPPPPATAVPAASTRRMPVPAAPALNTARPVYHLSLDADKLPPGELDAIAGKITRRGGDVEPFFSKNVTHLVVDDALKPLVVKVAAAPAASLNSMRHRILKSALDLNAKIVTYSELRAQLYGNASSATSSSKDASRRTKSALRPLTGHYFVVLDSTGVHRPIMEKEYSPGFTAFPKVTVMPDSSQTPFLPPSRSTTTSGDAATLDALLMDDTDPDTPCGIIGLVPAPSTRFSVRSLPASAPPLPPVLAARARIAADPNVKLQKELDFLHDVDALLASRAPLSPGSRAPLAPLGGAAHAGDRAAYCERCDGKFRGLDDHVRSDQHRKVVRRTEYWRRLDDLAARHARVKVPDGHVVRVAPLPRALHEAISAVESDVPPTSDDVVPPSEDVYGEDAEEEGPIDDVLAEEGDVDVNVDDVDVPGDHETISTLPSLLVLVPATATAPTPFATGPPAAIAPLTSFTSQFSFDMDSRPATMAPGGHSFKSPVLSTDVRGIKSDAMPSTMPLSTMPLDPSSPCVQAASHRRARQQQQLALMRKQGVVGGNGGGGKQLFHTPVDSGPGSEDVSELSDLLTSPTPKRARLLTPNS</sequence>
<dbReference type="InterPro" id="IPR006572">
    <property type="entry name" value="Znf_DBF"/>
</dbReference>
<dbReference type="CDD" id="cd00027">
    <property type="entry name" value="BRCT"/>
    <property type="match status" value="1"/>
</dbReference>
<dbReference type="Gene3D" id="6.10.250.3410">
    <property type="entry name" value="DBF zinc finger"/>
    <property type="match status" value="1"/>
</dbReference>
<evidence type="ECO:0000313" key="7">
    <source>
        <dbReference type="EMBL" id="KNE58611.1"/>
    </source>
</evidence>
<evidence type="ECO:0000256" key="5">
    <source>
        <dbReference type="SAM" id="MobiDB-lite"/>
    </source>
</evidence>